<evidence type="ECO:0000256" key="1">
    <source>
        <dbReference type="SAM" id="MobiDB-lite"/>
    </source>
</evidence>
<gene>
    <name evidence="2" type="ORF">MNBD_GAMMA09-2694</name>
</gene>
<evidence type="ECO:0008006" key="3">
    <source>
        <dbReference type="Google" id="ProtNLM"/>
    </source>
</evidence>
<dbReference type="PROSITE" id="PS51257">
    <property type="entry name" value="PROKAR_LIPOPROTEIN"/>
    <property type="match status" value="1"/>
</dbReference>
<dbReference type="InterPro" id="IPR052748">
    <property type="entry name" value="ISR_Activator"/>
</dbReference>
<dbReference type="Gene3D" id="1.25.40.10">
    <property type="entry name" value="Tetratricopeptide repeat domain"/>
    <property type="match status" value="1"/>
</dbReference>
<dbReference type="AlphaFoldDB" id="A0A3B0XV38"/>
<feature type="region of interest" description="Disordered" evidence="1">
    <location>
        <begin position="52"/>
        <end position="74"/>
    </location>
</feature>
<dbReference type="InterPro" id="IPR006597">
    <property type="entry name" value="Sel1-like"/>
</dbReference>
<name>A0A3B0XV38_9ZZZZ</name>
<protein>
    <recommendedName>
        <fullName evidence="3">TETRATRICOPEPTIDE REPEAT FAMILY PROTEIN</fullName>
    </recommendedName>
</protein>
<dbReference type="Pfam" id="PF08238">
    <property type="entry name" value="Sel1"/>
    <property type="match status" value="3"/>
</dbReference>
<evidence type="ECO:0000313" key="2">
    <source>
        <dbReference type="EMBL" id="VAW68610.1"/>
    </source>
</evidence>
<reference evidence="2" key="1">
    <citation type="submission" date="2018-06" db="EMBL/GenBank/DDBJ databases">
        <authorList>
            <person name="Zhirakovskaya E."/>
        </authorList>
    </citation>
    <scope>NUCLEOTIDE SEQUENCE</scope>
</reference>
<dbReference type="PANTHER" id="PTHR45011:SF1">
    <property type="entry name" value="DAP3-BINDING CELL DEATH ENHANCER 1"/>
    <property type="match status" value="1"/>
</dbReference>
<proteinExistence type="predicted"/>
<dbReference type="SMART" id="SM00671">
    <property type="entry name" value="SEL1"/>
    <property type="match status" value="4"/>
</dbReference>
<organism evidence="2">
    <name type="scientific">hydrothermal vent metagenome</name>
    <dbReference type="NCBI Taxonomy" id="652676"/>
    <lineage>
        <taxon>unclassified sequences</taxon>
        <taxon>metagenomes</taxon>
        <taxon>ecological metagenomes</taxon>
    </lineage>
</organism>
<dbReference type="EMBL" id="UOFI01000134">
    <property type="protein sequence ID" value="VAW68610.1"/>
    <property type="molecule type" value="Genomic_DNA"/>
</dbReference>
<dbReference type="PANTHER" id="PTHR45011">
    <property type="entry name" value="DAP3-BINDING CELL DEATH ENHANCER 1"/>
    <property type="match status" value="1"/>
</dbReference>
<sequence length="237" mass="25570">MIKSMSSYSLADILSEKMPGAIAAGLLLACLFLLPHVAPACGWWGDGESDADGEAVTVDSKGHTQTDATPAAESPEALVHQANHLRRFGASGYAGALRLYRQAAGSGYAPAQNNLGEMYERGFGVSADIDKAAQWYLIAARQGEGHAQHSLGNMLIAGRGVKQDITEGINWLKKSARAGHASACADLARIYAKGQYLQRDNKQAIHWWWEAERLGYPEAKTQRQTLESLLQDSATDN</sequence>
<dbReference type="SUPFAM" id="SSF81901">
    <property type="entry name" value="HCP-like"/>
    <property type="match status" value="1"/>
</dbReference>
<accession>A0A3B0XV38</accession>
<dbReference type="InterPro" id="IPR011990">
    <property type="entry name" value="TPR-like_helical_dom_sf"/>
</dbReference>